<sequence>MEEKLMSKKKPSFPVKDFLFQYLKKYNRDMTIPVFYDDLQRFTGSVAVYDKDDNDTLWVSVYYSDSERKELDHNLKQVYTILFSDGGDDITEFLNVDAIDYCTFGNSKPFRIKIRNILNDNYTYFYIKRADASRIYGLELEHILSPNRINFVVHGDTLIEEHIAGIPGDVFIEQELENLDTNGKTQIAKEFVKFNERCMMLLLGDMRSYNYVIVPTHDFDQVKYKIRAIDFDQQCYEGNLKVYRPQFFKENFKMVDLVASKLHETSIEQYRKEERSLLAKRIISSQSRLRALVRCMMRDQISSTSNLKELRTQLYDLTYDMKFKRCKSMGQIVKTALDFIKRNYETVSTKKVAEIKALQ</sequence>
<name>A0A8J2VCB3_9FLAO</name>
<reference evidence="1" key="1">
    <citation type="journal article" date="2014" name="Int. J. Syst. Evol. Microbiol.">
        <title>Complete genome sequence of Corynebacterium casei LMG S-19264T (=DSM 44701T), isolated from a smear-ripened cheese.</title>
        <authorList>
            <consortium name="US DOE Joint Genome Institute (JGI-PGF)"/>
            <person name="Walter F."/>
            <person name="Albersmeier A."/>
            <person name="Kalinowski J."/>
            <person name="Ruckert C."/>
        </authorList>
    </citation>
    <scope>NUCLEOTIDE SEQUENCE</scope>
    <source>
        <strain evidence="1">CGMCC 1.12924</strain>
    </source>
</reference>
<organism evidence="1 2">
    <name type="scientific">Planktosalinus lacus</name>
    <dbReference type="NCBI Taxonomy" id="1526573"/>
    <lineage>
        <taxon>Bacteria</taxon>
        <taxon>Pseudomonadati</taxon>
        <taxon>Bacteroidota</taxon>
        <taxon>Flavobacteriia</taxon>
        <taxon>Flavobacteriales</taxon>
        <taxon>Flavobacteriaceae</taxon>
        <taxon>Planktosalinus</taxon>
    </lineage>
</organism>
<protein>
    <submittedName>
        <fullName evidence="1">Uncharacterized protein</fullName>
    </submittedName>
</protein>
<dbReference type="AlphaFoldDB" id="A0A8J2VCB3"/>
<proteinExistence type="predicted"/>
<dbReference type="Proteomes" id="UP000652231">
    <property type="component" value="Unassembled WGS sequence"/>
</dbReference>
<reference evidence="1" key="2">
    <citation type="submission" date="2020-09" db="EMBL/GenBank/DDBJ databases">
        <authorList>
            <person name="Sun Q."/>
            <person name="Zhou Y."/>
        </authorList>
    </citation>
    <scope>NUCLEOTIDE SEQUENCE</scope>
    <source>
        <strain evidence="1">CGMCC 1.12924</strain>
    </source>
</reference>
<dbReference type="EMBL" id="BMGK01000008">
    <property type="protein sequence ID" value="GGD96847.1"/>
    <property type="molecule type" value="Genomic_DNA"/>
</dbReference>
<accession>A0A8J2VCB3</accession>
<evidence type="ECO:0000313" key="1">
    <source>
        <dbReference type="EMBL" id="GGD96847.1"/>
    </source>
</evidence>
<dbReference type="RefSeq" id="WP_188442196.1">
    <property type="nucleotide sequence ID" value="NZ_BMGK01000008.1"/>
</dbReference>
<comment type="caution">
    <text evidence="1">The sequence shown here is derived from an EMBL/GenBank/DDBJ whole genome shotgun (WGS) entry which is preliminary data.</text>
</comment>
<gene>
    <name evidence="1" type="ORF">GCM10011312_20480</name>
</gene>
<keyword evidence="2" id="KW-1185">Reference proteome</keyword>
<evidence type="ECO:0000313" key="2">
    <source>
        <dbReference type="Proteomes" id="UP000652231"/>
    </source>
</evidence>